<sequence length="266" mass="29943">LRIIVVDNGSSDSSCDIVRRVFPRVELIVNESNLLFAEGNNVGIRRAMELEARFVLLLNNDTVVDPDFALPLIEAMRKDDSVGIAGPQIRYFDDPERIWYGGGEFHPLIWVPRHRDIRKSAFEAPGEAGETAYVTGCALMFRSELAREIGLLDPSYGMYCEDVDFCLRAAEAGWKCRYEPSSVVWHKVSSSSGGGFTPYKLEHRLSSTYRLFRRFKPLWWRILLLPLHAAAILLLLLALLATGRWGLLGGAMRGLRRIARTVTEGS</sequence>
<comment type="caution">
    <text evidence="6">The sequence shown here is derived from an EMBL/GenBank/DDBJ whole genome shotgun (WGS) entry which is preliminary data.</text>
</comment>
<evidence type="ECO:0000259" key="5">
    <source>
        <dbReference type="Pfam" id="PF00535"/>
    </source>
</evidence>
<keyword evidence="3" id="KW-0808">Transferase</keyword>
<proteinExistence type="inferred from homology"/>
<organism evidence="6">
    <name type="scientific">Eiseniibacteriota bacterium</name>
    <dbReference type="NCBI Taxonomy" id="2212470"/>
    <lineage>
        <taxon>Bacteria</taxon>
        <taxon>Candidatus Eiseniibacteriota</taxon>
    </lineage>
</organism>
<evidence type="ECO:0000256" key="2">
    <source>
        <dbReference type="ARBA" id="ARBA00022676"/>
    </source>
</evidence>
<keyword evidence="4" id="KW-0472">Membrane</keyword>
<dbReference type="InterPro" id="IPR001173">
    <property type="entry name" value="Glyco_trans_2-like"/>
</dbReference>
<dbReference type="EMBL" id="DSEC01000316">
    <property type="protein sequence ID" value="HER43700.1"/>
    <property type="molecule type" value="Genomic_DNA"/>
</dbReference>
<evidence type="ECO:0000313" key="6">
    <source>
        <dbReference type="EMBL" id="HER43700.1"/>
    </source>
</evidence>
<gene>
    <name evidence="6" type="ORF">ENO08_04495</name>
</gene>
<dbReference type="CDD" id="cd04186">
    <property type="entry name" value="GT_2_like_c"/>
    <property type="match status" value="1"/>
</dbReference>
<feature type="non-terminal residue" evidence="6">
    <location>
        <position position="1"/>
    </location>
</feature>
<evidence type="ECO:0000256" key="3">
    <source>
        <dbReference type="ARBA" id="ARBA00022679"/>
    </source>
</evidence>
<dbReference type="Pfam" id="PF00535">
    <property type="entry name" value="Glycos_transf_2"/>
    <property type="match status" value="1"/>
</dbReference>
<dbReference type="InterPro" id="IPR029044">
    <property type="entry name" value="Nucleotide-diphossugar_trans"/>
</dbReference>
<evidence type="ECO:0000256" key="4">
    <source>
        <dbReference type="SAM" id="Phobius"/>
    </source>
</evidence>
<keyword evidence="2" id="KW-0328">Glycosyltransferase</keyword>
<dbReference type="SUPFAM" id="SSF53448">
    <property type="entry name" value="Nucleotide-diphospho-sugar transferases"/>
    <property type="match status" value="1"/>
</dbReference>
<keyword evidence="4" id="KW-0812">Transmembrane</keyword>
<protein>
    <submittedName>
        <fullName evidence="6">Glycosyltransferase family 2 protein</fullName>
    </submittedName>
</protein>
<comment type="similarity">
    <text evidence="1">Belongs to the glycosyltransferase 2 family.</text>
</comment>
<dbReference type="GO" id="GO:0016757">
    <property type="term" value="F:glycosyltransferase activity"/>
    <property type="evidence" value="ECO:0007669"/>
    <property type="project" value="UniProtKB-KW"/>
</dbReference>
<keyword evidence="4" id="KW-1133">Transmembrane helix</keyword>
<dbReference type="PANTHER" id="PTHR43179">
    <property type="entry name" value="RHAMNOSYLTRANSFERASE WBBL"/>
    <property type="match status" value="1"/>
</dbReference>
<accession>A0A7V2F3A6</accession>
<dbReference type="Gene3D" id="3.90.550.10">
    <property type="entry name" value="Spore Coat Polysaccharide Biosynthesis Protein SpsA, Chain A"/>
    <property type="match status" value="1"/>
</dbReference>
<feature type="domain" description="Glycosyltransferase 2-like" evidence="5">
    <location>
        <begin position="2"/>
        <end position="149"/>
    </location>
</feature>
<reference evidence="6" key="1">
    <citation type="journal article" date="2020" name="mSystems">
        <title>Genome- and Community-Level Interaction Insights into Carbon Utilization and Element Cycling Functions of Hydrothermarchaeota in Hydrothermal Sediment.</title>
        <authorList>
            <person name="Zhou Z."/>
            <person name="Liu Y."/>
            <person name="Xu W."/>
            <person name="Pan J."/>
            <person name="Luo Z.H."/>
            <person name="Li M."/>
        </authorList>
    </citation>
    <scope>NUCLEOTIDE SEQUENCE [LARGE SCALE GENOMIC DNA]</scope>
    <source>
        <strain evidence="6">SpSt-1233</strain>
    </source>
</reference>
<feature type="transmembrane region" description="Helical" evidence="4">
    <location>
        <begin position="218"/>
        <end position="241"/>
    </location>
</feature>
<evidence type="ECO:0000256" key="1">
    <source>
        <dbReference type="ARBA" id="ARBA00006739"/>
    </source>
</evidence>
<name>A0A7V2F3A6_UNCEI</name>
<dbReference type="PANTHER" id="PTHR43179:SF12">
    <property type="entry name" value="GALACTOFURANOSYLTRANSFERASE GLFT2"/>
    <property type="match status" value="1"/>
</dbReference>
<dbReference type="AlphaFoldDB" id="A0A7V2F3A6"/>
<dbReference type="Proteomes" id="UP000886069">
    <property type="component" value="Unassembled WGS sequence"/>
</dbReference>